<proteinExistence type="predicted"/>
<evidence type="ECO:0000313" key="3">
    <source>
        <dbReference type="Proteomes" id="UP000324222"/>
    </source>
</evidence>
<organism evidence="2 3">
    <name type="scientific">Portunus trituberculatus</name>
    <name type="common">Swimming crab</name>
    <name type="synonym">Neptunus trituberculatus</name>
    <dbReference type="NCBI Taxonomy" id="210409"/>
    <lineage>
        <taxon>Eukaryota</taxon>
        <taxon>Metazoa</taxon>
        <taxon>Ecdysozoa</taxon>
        <taxon>Arthropoda</taxon>
        <taxon>Crustacea</taxon>
        <taxon>Multicrustacea</taxon>
        <taxon>Malacostraca</taxon>
        <taxon>Eumalacostraca</taxon>
        <taxon>Eucarida</taxon>
        <taxon>Decapoda</taxon>
        <taxon>Pleocyemata</taxon>
        <taxon>Brachyura</taxon>
        <taxon>Eubrachyura</taxon>
        <taxon>Portunoidea</taxon>
        <taxon>Portunidae</taxon>
        <taxon>Portuninae</taxon>
        <taxon>Portunus</taxon>
    </lineage>
</organism>
<dbReference type="Proteomes" id="UP000324222">
    <property type="component" value="Unassembled WGS sequence"/>
</dbReference>
<evidence type="ECO:0000256" key="1">
    <source>
        <dbReference type="SAM" id="MobiDB-lite"/>
    </source>
</evidence>
<keyword evidence="3" id="KW-1185">Reference proteome</keyword>
<reference evidence="2 3" key="1">
    <citation type="submission" date="2019-05" db="EMBL/GenBank/DDBJ databases">
        <title>Another draft genome of Portunus trituberculatus and its Hox gene families provides insights of decapod evolution.</title>
        <authorList>
            <person name="Jeong J.-H."/>
            <person name="Song I."/>
            <person name="Kim S."/>
            <person name="Choi T."/>
            <person name="Kim D."/>
            <person name="Ryu S."/>
            <person name="Kim W."/>
        </authorList>
    </citation>
    <scope>NUCLEOTIDE SEQUENCE [LARGE SCALE GENOMIC DNA]</scope>
    <source>
        <tissue evidence="2">Muscle</tissue>
    </source>
</reference>
<accession>A0A5B7K004</accession>
<sequence length="106" mass="12134">MASIEESYYLINDNVIFQCETPHSNPVSKETSRMENELTFSSLKDIHLVTKQQNDYEPYPHLSPRRPQPHLKSLRDVAVGRARRLSAEQAIGSTAREPTTVKHSTR</sequence>
<gene>
    <name evidence="2" type="ORF">E2C01_097273</name>
</gene>
<dbReference type="EMBL" id="VSRR010128369">
    <property type="protein sequence ID" value="MPD01733.1"/>
    <property type="molecule type" value="Genomic_DNA"/>
</dbReference>
<evidence type="ECO:0000313" key="2">
    <source>
        <dbReference type="EMBL" id="MPD01733.1"/>
    </source>
</evidence>
<dbReference type="AlphaFoldDB" id="A0A5B7K004"/>
<feature type="region of interest" description="Disordered" evidence="1">
    <location>
        <begin position="87"/>
        <end position="106"/>
    </location>
</feature>
<name>A0A5B7K004_PORTR</name>
<comment type="caution">
    <text evidence="2">The sequence shown here is derived from an EMBL/GenBank/DDBJ whole genome shotgun (WGS) entry which is preliminary data.</text>
</comment>
<protein>
    <submittedName>
        <fullName evidence="2">Uncharacterized protein</fullName>
    </submittedName>
</protein>